<dbReference type="Pfam" id="PF13424">
    <property type="entry name" value="TPR_12"/>
    <property type="match status" value="1"/>
</dbReference>
<feature type="domain" description="NB-ARC" evidence="2">
    <location>
        <begin position="211"/>
        <end position="378"/>
    </location>
</feature>
<evidence type="ECO:0000313" key="4">
    <source>
        <dbReference type="Proteomes" id="UP000039046"/>
    </source>
</evidence>
<dbReference type="GO" id="GO:0043531">
    <property type="term" value="F:ADP binding"/>
    <property type="evidence" value="ECO:0007669"/>
    <property type="project" value="InterPro"/>
</dbReference>
<protein>
    <recommendedName>
        <fullName evidence="2">NB-ARC domain-containing protein</fullName>
    </recommendedName>
</protein>
<dbReference type="InterPro" id="IPR002182">
    <property type="entry name" value="NB-ARC"/>
</dbReference>
<dbReference type="SUPFAM" id="SSF52540">
    <property type="entry name" value="P-loop containing nucleoside triphosphate hydrolases"/>
    <property type="match status" value="1"/>
</dbReference>
<dbReference type="STRING" id="1531966.A0A0A1T667"/>
<dbReference type="InterPro" id="IPR027417">
    <property type="entry name" value="P-loop_NTPase"/>
</dbReference>
<reference evidence="3 4" key="1">
    <citation type="journal article" date="2015" name="Genome Announc.">
        <title>Draft Genome Sequence and Gene Annotation of the Entomopathogenic Fungus Verticillium hemipterigenum.</title>
        <authorList>
            <person name="Horn F."/>
            <person name="Habel A."/>
            <person name="Scharf D.H."/>
            <person name="Dworschak J."/>
            <person name="Brakhage A.A."/>
            <person name="Guthke R."/>
            <person name="Hertweck C."/>
            <person name="Linde J."/>
        </authorList>
    </citation>
    <scope>NUCLEOTIDE SEQUENCE [LARGE SCALE GENOMIC DNA]</scope>
</reference>
<keyword evidence="4" id="KW-1185">Reference proteome</keyword>
<dbReference type="HOGENOM" id="CLU_000288_125_8_1"/>
<dbReference type="InterPro" id="IPR053137">
    <property type="entry name" value="NLR-like"/>
</dbReference>
<dbReference type="PANTHER" id="PTHR46082">
    <property type="entry name" value="ATP/GTP-BINDING PROTEIN-RELATED"/>
    <property type="match status" value="1"/>
</dbReference>
<keyword evidence="1" id="KW-0175">Coiled coil</keyword>
<dbReference type="AlphaFoldDB" id="A0A0A1T667"/>
<dbReference type="Gene3D" id="1.25.40.10">
    <property type="entry name" value="Tetratricopeptide repeat domain"/>
    <property type="match status" value="1"/>
</dbReference>
<evidence type="ECO:0000313" key="3">
    <source>
        <dbReference type="EMBL" id="CEJ90304.1"/>
    </source>
</evidence>
<dbReference type="PANTHER" id="PTHR46082:SF6">
    <property type="entry name" value="AAA+ ATPASE DOMAIN-CONTAINING PROTEIN-RELATED"/>
    <property type="match status" value="1"/>
</dbReference>
<proteinExistence type="predicted"/>
<feature type="coiled-coil region" evidence="1">
    <location>
        <begin position="58"/>
        <end position="85"/>
    </location>
</feature>
<sequence length="921" mass="103759">MMLQLRLSCYDNITKRPFVSCTDNYQSTIALYIMDPFKQLTDVSAKILTECSQYAISVKHAKRDIERLRVRLANLNNILQQASMLVSSAKVEDLIVSKGLESVFRDCQTTLEQIYGVLEAGSSTEMRRLGQRALEWPLKEKEVTEAIAKLERYEQSIMSGLQIDQTSMIIEIKNRMDNISLAQREQSPKTKTSFLVPYYQDTDYVNRPALEHWLQEQDTGPHSRFSLVGLGGFGKSQLAIEYAYRVHKQTAERHVFWVHGATRNSIEDSFRDIANALSIEDRSSPNADIMELVRGRLQIESKPWLMIVDNADNMDTFFSSGSRPIASYFPKSALGKILITSRSLDVAERLTGTEKAIKRLGVMDGNEALEFLRKKATREIGDADGRSLIKILESVPLAMNQAVAYINRRRIPVSRYLEIFQRSNRDKSTLLNFDSGDIRRNENVSNSIITTWQVTLNQIQEEHPDAANLLSLMSFFHNTNIPKVFLRGHSVDPDDGTLDDNLDVLSAYSLVITEFDSDVCDMHSLVQFCAQKWLAASNNLAHSKHTFLEQVCGHLPKREDAKFWKLASATMFHIDSALDNDRITDDDVYSYEYTVASIYLVKSIEHSDLRAPAFADRMARAALRNNQPSTALIFMHGCANAYLIHGDVEKAALVYERIDELDIKDGDASTPPPARVEIDQLRFYRQQGKLEEANMLASKLINRIEDQIAQHDPHTPLYERLAGFDNLINIYDYQLQPVEAEATAERFIDACQGNMDKHDVLSLILVKNLATRYASLDQFGLAAGISKASVEISTKLLGPMHIETLGARYNEAFALAALFNYKEAEEMAEEVYNAQREVIGPTSQHTVLTLGLLARLKYRNGHRAEAIALLEKGLREAEDLNKGPMRLQEACESLLATMLATMKKSEGYGGKAMSAEGGSVE</sequence>
<accession>A0A0A1T667</accession>
<dbReference type="Gene3D" id="3.40.50.300">
    <property type="entry name" value="P-loop containing nucleotide triphosphate hydrolases"/>
    <property type="match status" value="1"/>
</dbReference>
<dbReference type="Proteomes" id="UP000039046">
    <property type="component" value="Unassembled WGS sequence"/>
</dbReference>
<dbReference type="OrthoDB" id="626167at2759"/>
<dbReference type="SUPFAM" id="SSF48452">
    <property type="entry name" value="TPR-like"/>
    <property type="match status" value="1"/>
</dbReference>
<dbReference type="Pfam" id="PF00931">
    <property type="entry name" value="NB-ARC"/>
    <property type="match status" value="1"/>
</dbReference>
<dbReference type="InterPro" id="IPR011990">
    <property type="entry name" value="TPR-like_helical_dom_sf"/>
</dbReference>
<gene>
    <name evidence="3" type="ORF">VHEMI06096</name>
</gene>
<evidence type="ECO:0000256" key="1">
    <source>
        <dbReference type="SAM" id="Coils"/>
    </source>
</evidence>
<evidence type="ECO:0000259" key="2">
    <source>
        <dbReference type="Pfam" id="PF00931"/>
    </source>
</evidence>
<name>A0A0A1T667_9HYPO</name>
<dbReference type="EMBL" id="CDHN01000003">
    <property type="protein sequence ID" value="CEJ90304.1"/>
    <property type="molecule type" value="Genomic_DNA"/>
</dbReference>
<organism evidence="3 4">
    <name type="scientific">[Torrubiella] hemipterigena</name>
    <dbReference type="NCBI Taxonomy" id="1531966"/>
    <lineage>
        <taxon>Eukaryota</taxon>
        <taxon>Fungi</taxon>
        <taxon>Dikarya</taxon>
        <taxon>Ascomycota</taxon>
        <taxon>Pezizomycotina</taxon>
        <taxon>Sordariomycetes</taxon>
        <taxon>Hypocreomycetidae</taxon>
        <taxon>Hypocreales</taxon>
        <taxon>Clavicipitaceae</taxon>
        <taxon>Clavicipitaceae incertae sedis</taxon>
        <taxon>'Torrubiella' clade</taxon>
    </lineage>
</organism>